<dbReference type="Pfam" id="PF13185">
    <property type="entry name" value="GAF_2"/>
    <property type="match status" value="1"/>
</dbReference>
<dbReference type="GO" id="GO:0009927">
    <property type="term" value="F:histidine phosphotransfer kinase activity"/>
    <property type="evidence" value="ECO:0007669"/>
    <property type="project" value="TreeGrafter"/>
</dbReference>
<accession>A0A545AKB7</accession>
<dbReference type="Pfam" id="PF13188">
    <property type="entry name" value="PAS_8"/>
    <property type="match status" value="1"/>
</dbReference>
<comment type="caution">
    <text evidence="10">The sequence shown here is derived from an EMBL/GenBank/DDBJ whole genome shotgun (WGS) entry which is preliminary data.</text>
</comment>
<dbReference type="InterPro" id="IPR029016">
    <property type="entry name" value="GAF-like_dom_sf"/>
</dbReference>
<dbReference type="Proteomes" id="UP000317982">
    <property type="component" value="Unassembled WGS sequence"/>
</dbReference>
<dbReference type="SMART" id="SM00065">
    <property type="entry name" value="GAF"/>
    <property type="match status" value="1"/>
</dbReference>
<protein>
    <recommendedName>
        <fullName evidence="3">histidine kinase</fullName>
        <ecNumber evidence="3">2.7.13.3</ecNumber>
    </recommendedName>
</protein>
<dbReference type="InterPro" id="IPR036890">
    <property type="entry name" value="HATPase_C_sf"/>
</dbReference>
<dbReference type="AlphaFoldDB" id="A0A545AKB7"/>
<dbReference type="PROSITE" id="PS50112">
    <property type="entry name" value="PAS"/>
    <property type="match status" value="1"/>
</dbReference>
<dbReference type="CDD" id="cd00075">
    <property type="entry name" value="HATPase"/>
    <property type="match status" value="1"/>
</dbReference>
<dbReference type="PANTHER" id="PTHR43047:SF72">
    <property type="entry name" value="OSMOSENSING HISTIDINE PROTEIN KINASE SLN1"/>
    <property type="match status" value="1"/>
</dbReference>
<dbReference type="GO" id="GO:0005886">
    <property type="term" value="C:plasma membrane"/>
    <property type="evidence" value="ECO:0007669"/>
    <property type="project" value="UniProtKB-SubCell"/>
</dbReference>
<dbReference type="SUPFAM" id="SSF55874">
    <property type="entry name" value="ATPase domain of HSP90 chaperone/DNA topoisomerase II/histidine kinase"/>
    <property type="match status" value="1"/>
</dbReference>
<reference evidence="10 11" key="1">
    <citation type="submission" date="2019-07" db="EMBL/GenBank/DDBJ databases">
        <title>Cryptosporangium phraense sp. nov., isolated from plant litter.</title>
        <authorList>
            <person name="Suriyachadkun C."/>
        </authorList>
    </citation>
    <scope>NUCLEOTIDE SEQUENCE [LARGE SCALE GENOMIC DNA]</scope>
    <source>
        <strain evidence="10 11">A-T 5661</strain>
    </source>
</reference>
<dbReference type="NCBIfam" id="TIGR00229">
    <property type="entry name" value="sensory_box"/>
    <property type="match status" value="1"/>
</dbReference>
<evidence type="ECO:0000256" key="1">
    <source>
        <dbReference type="ARBA" id="ARBA00000085"/>
    </source>
</evidence>
<dbReference type="Pfam" id="PF00512">
    <property type="entry name" value="HisKA"/>
    <property type="match status" value="1"/>
</dbReference>
<dbReference type="SUPFAM" id="SSF55785">
    <property type="entry name" value="PYP-like sensor domain (PAS domain)"/>
    <property type="match status" value="1"/>
</dbReference>
<dbReference type="PANTHER" id="PTHR43047">
    <property type="entry name" value="TWO-COMPONENT HISTIDINE PROTEIN KINASE"/>
    <property type="match status" value="1"/>
</dbReference>
<dbReference type="SUPFAM" id="SSF47384">
    <property type="entry name" value="Homodimeric domain of signal transducing histidine kinase"/>
    <property type="match status" value="1"/>
</dbReference>
<evidence type="ECO:0000256" key="4">
    <source>
        <dbReference type="ARBA" id="ARBA00022553"/>
    </source>
</evidence>
<gene>
    <name evidence="10" type="ORF">FL583_31190</name>
</gene>
<dbReference type="GO" id="GO:0000155">
    <property type="term" value="F:phosphorelay sensor kinase activity"/>
    <property type="evidence" value="ECO:0007669"/>
    <property type="project" value="InterPro"/>
</dbReference>
<dbReference type="EMBL" id="VIRS01000029">
    <property type="protein sequence ID" value="TQS41195.1"/>
    <property type="molecule type" value="Genomic_DNA"/>
</dbReference>
<dbReference type="InterPro" id="IPR003661">
    <property type="entry name" value="HisK_dim/P_dom"/>
</dbReference>
<dbReference type="InterPro" id="IPR036097">
    <property type="entry name" value="HisK_dim/P_sf"/>
</dbReference>
<dbReference type="SUPFAM" id="SSF55781">
    <property type="entry name" value="GAF domain-like"/>
    <property type="match status" value="1"/>
</dbReference>
<evidence type="ECO:0000256" key="6">
    <source>
        <dbReference type="ARBA" id="ARBA00022777"/>
    </source>
</evidence>
<keyword evidence="11" id="KW-1185">Reference proteome</keyword>
<evidence type="ECO:0000313" key="11">
    <source>
        <dbReference type="Proteomes" id="UP000317982"/>
    </source>
</evidence>
<dbReference type="InterPro" id="IPR005467">
    <property type="entry name" value="His_kinase_dom"/>
</dbReference>
<dbReference type="Gene3D" id="1.10.287.130">
    <property type="match status" value="1"/>
</dbReference>
<name>A0A545AKB7_9ACTN</name>
<evidence type="ECO:0000256" key="5">
    <source>
        <dbReference type="ARBA" id="ARBA00022679"/>
    </source>
</evidence>
<dbReference type="SMART" id="SM00387">
    <property type="entry name" value="HATPase_c"/>
    <property type="match status" value="1"/>
</dbReference>
<keyword evidence="4" id="KW-0597">Phosphoprotein</keyword>
<dbReference type="Gene3D" id="3.30.565.10">
    <property type="entry name" value="Histidine kinase-like ATPase, C-terminal domain"/>
    <property type="match status" value="1"/>
</dbReference>
<dbReference type="CDD" id="cd00130">
    <property type="entry name" value="PAS"/>
    <property type="match status" value="1"/>
</dbReference>
<dbReference type="Gene3D" id="3.30.450.20">
    <property type="entry name" value="PAS domain"/>
    <property type="match status" value="1"/>
</dbReference>
<organism evidence="10 11">
    <name type="scientific">Cryptosporangium phraense</name>
    <dbReference type="NCBI Taxonomy" id="2593070"/>
    <lineage>
        <taxon>Bacteria</taxon>
        <taxon>Bacillati</taxon>
        <taxon>Actinomycetota</taxon>
        <taxon>Actinomycetes</taxon>
        <taxon>Cryptosporangiales</taxon>
        <taxon>Cryptosporangiaceae</taxon>
        <taxon>Cryptosporangium</taxon>
    </lineage>
</organism>
<dbReference type="Pfam" id="PF02518">
    <property type="entry name" value="HATPase_c"/>
    <property type="match status" value="1"/>
</dbReference>
<evidence type="ECO:0000256" key="7">
    <source>
        <dbReference type="ARBA" id="ARBA00023012"/>
    </source>
</evidence>
<keyword evidence="5" id="KW-0808">Transferase</keyword>
<dbReference type="InParanoid" id="A0A545AKB7"/>
<keyword evidence="7" id="KW-0902">Two-component regulatory system</keyword>
<evidence type="ECO:0000259" key="9">
    <source>
        <dbReference type="PROSITE" id="PS50112"/>
    </source>
</evidence>
<keyword evidence="6" id="KW-0418">Kinase</keyword>
<comment type="subcellular location">
    <subcellularLocation>
        <location evidence="2">Cell membrane</location>
    </subcellularLocation>
</comment>
<feature type="domain" description="PAS" evidence="9">
    <location>
        <begin position="174"/>
        <end position="210"/>
    </location>
</feature>
<dbReference type="InterPro" id="IPR003594">
    <property type="entry name" value="HATPase_dom"/>
</dbReference>
<dbReference type="OrthoDB" id="9757990at2"/>
<dbReference type="CDD" id="cd00082">
    <property type="entry name" value="HisKA"/>
    <property type="match status" value="1"/>
</dbReference>
<dbReference type="EC" id="2.7.13.3" evidence="3"/>
<proteinExistence type="predicted"/>
<dbReference type="InterPro" id="IPR003018">
    <property type="entry name" value="GAF"/>
</dbReference>
<evidence type="ECO:0000313" key="10">
    <source>
        <dbReference type="EMBL" id="TQS41195.1"/>
    </source>
</evidence>
<evidence type="ECO:0000256" key="3">
    <source>
        <dbReference type="ARBA" id="ARBA00012438"/>
    </source>
</evidence>
<sequence>MSFDHALLARQTEILEQIAAGVPLSGVLTGIASTFEELVPGCSCSVLLLDGGTLRHGAAPSLPRAYSSAIDGLPIGESAGSCGAAAFTGRPVVAVDVRLDPRWERYRTLADRFGLRSCWSTPISGRDGVTGTFAVYHRRPHEPTDRETRLVERLTHLASVAIDHDGLLGALTESEERFRRAFEDNAVGMALATLDGRITRVNRAMRALLGVDLIGACLDDVFTRTASGSRPDAYEATAEAADGRRLDLAVAVSPIQDHALSVNVLDITGRRAAERERRRRVEAELAQHAAEAANRAKTDFVSALGHELRTPLQAITGFTELLGTLDLDRDRRSAALGHITAAAGHILAMVDDVLDVARIEANVLPLTVTAVPLGPVVTEVLAMLDPLATAERVGLSLTAGPPVELAADQRRLRQVLLNLVGNAIRYNRADGTVAIAWTASGEQAEITIRDTGPGIGAEYLDRLFVPFDRLGADSEEGVGLGLPLARGLTEAMGGTLGVHSELGRGTTVTVTLPAGPGR</sequence>
<dbReference type="InterPro" id="IPR004358">
    <property type="entry name" value="Sig_transdc_His_kin-like_C"/>
</dbReference>
<dbReference type="InterPro" id="IPR035965">
    <property type="entry name" value="PAS-like_dom_sf"/>
</dbReference>
<dbReference type="SMART" id="SM00388">
    <property type="entry name" value="HisKA"/>
    <property type="match status" value="1"/>
</dbReference>
<dbReference type="PRINTS" id="PR00344">
    <property type="entry name" value="BCTRLSENSOR"/>
</dbReference>
<comment type="catalytic activity">
    <reaction evidence="1">
        <text>ATP + protein L-histidine = ADP + protein N-phospho-L-histidine.</text>
        <dbReference type="EC" id="2.7.13.3"/>
    </reaction>
</comment>
<dbReference type="InterPro" id="IPR000014">
    <property type="entry name" value="PAS"/>
</dbReference>
<dbReference type="Gene3D" id="3.30.450.40">
    <property type="match status" value="1"/>
</dbReference>
<evidence type="ECO:0000259" key="8">
    <source>
        <dbReference type="PROSITE" id="PS50109"/>
    </source>
</evidence>
<feature type="domain" description="Histidine kinase" evidence="8">
    <location>
        <begin position="303"/>
        <end position="516"/>
    </location>
</feature>
<evidence type="ECO:0000256" key="2">
    <source>
        <dbReference type="ARBA" id="ARBA00004236"/>
    </source>
</evidence>
<dbReference type="RefSeq" id="WP_142708444.1">
    <property type="nucleotide sequence ID" value="NZ_VIRS01000029.1"/>
</dbReference>
<dbReference type="PROSITE" id="PS50109">
    <property type="entry name" value="HIS_KIN"/>
    <property type="match status" value="1"/>
</dbReference>